<comment type="caution">
    <text evidence="1">The sequence shown here is derived from an EMBL/GenBank/DDBJ whole genome shotgun (WGS) entry which is preliminary data.</text>
</comment>
<dbReference type="EMBL" id="JADKMA010000339">
    <property type="protein sequence ID" value="MBO8196548.1"/>
    <property type="molecule type" value="Genomic_DNA"/>
</dbReference>
<keyword evidence="2" id="KW-1185">Reference proteome</keyword>
<sequence length="249" mass="25405">MTDVFACARCGAVLTAAVSRVALPVHAHQSYGHDLLPALMDPGAYAIDPEPSGPPWRRWSEVGPHEAEDRGVFAPVWALSFGAPGAVVLAPGDTRGTVPIPDRCGGGCCGLDGRDGPNLACARCGSPVATLIDDCSLWRAVWLAPDAVRQHSAAGPLRRPTDWSVCGRTPPVAPSGAWNPRWAAAVGAALAHLLAASAGTRVTVPDGLAADTFGRALDALLPPGPTAKRAALAGPGLPAPDPPADIVLV</sequence>
<proteinExistence type="predicted"/>
<evidence type="ECO:0000313" key="1">
    <source>
        <dbReference type="EMBL" id="MBO8196548.1"/>
    </source>
</evidence>
<name>A0ABS3XMB3_9ACTN</name>
<feature type="non-terminal residue" evidence="1">
    <location>
        <position position="249"/>
    </location>
</feature>
<reference evidence="1 2" key="1">
    <citation type="submission" date="2020-11" db="EMBL/GenBank/DDBJ databases">
        <title>Streptomyces spirodelae sp. nov., isolated from duckweed.</title>
        <authorList>
            <person name="Saimee Y."/>
            <person name="Duangmal K."/>
        </authorList>
    </citation>
    <scope>NUCLEOTIDE SEQUENCE [LARGE SCALE GENOMIC DNA]</scope>
    <source>
        <strain evidence="1 2">S16-07</strain>
    </source>
</reference>
<accession>A0ABS3XMB3</accession>
<protein>
    <submittedName>
        <fullName evidence="1">Uncharacterized protein</fullName>
    </submittedName>
</protein>
<dbReference type="RefSeq" id="WP_209243742.1">
    <property type="nucleotide sequence ID" value="NZ_JADKMA010000339.1"/>
</dbReference>
<evidence type="ECO:0000313" key="2">
    <source>
        <dbReference type="Proteomes" id="UP001519064"/>
    </source>
</evidence>
<gene>
    <name evidence="1" type="ORF">ITI46_33695</name>
</gene>
<organism evidence="1 2">
    <name type="scientific">Streptomyces oryzae</name>
    <dbReference type="NCBI Taxonomy" id="1434886"/>
    <lineage>
        <taxon>Bacteria</taxon>
        <taxon>Bacillati</taxon>
        <taxon>Actinomycetota</taxon>
        <taxon>Actinomycetes</taxon>
        <taxon>Kitasatosporales</taxon>
        <taxon>Streptomycetaceae</taxon>
        <taxon>Streptomyces</taxon>
    </lineage>
</organism>
<dbReference type="Proteomes" id="UP001519064">
    <property type="component" value="Unassembled WGS sequence"/>
</dbReference>